<evidence type="ECO:0000313" key="1">
    <source>
        <dbReference type="EMBL" id="QJH92963.1"/>
    </source>
</evidence>
<gene>
    <name evidence="1" type="ORF">MM171B02404_0011</name>
</gene>
<reference evidence="1" key="1">
    <citation type="submission" date="2020-03" db="EMBL/GenBank/DDBJ databases">
        <title>The deep terrestrial virosphere.</title>
        <authorList>
            <person name="Holmfeldt K."/>
            <person name="Nilsson E."/>
            <person name="Simone D."/>
            <person name="Lopez-Fernandez M."/>
            <person name="Wu X."/>
            <person name="de Brujin I."/>
            <person name="Lundin D."/>
            <person name="Andersson A."/>
            <person name="Bertilsson S."/>
            <person name="Dopson M."/>
        </authorList>
    </citation>
    <scope>NUCLEOTIDE SEQUENCE</scope>
    <source>
        <strain evidence="1">MM171B02404</strain>
    </source>
</reference>
<name>A0A6M3X6W6_9ZZZZ</name>
<proteinExistence type="predicted"/>
<protein>
    <submittedName>
        <fullName evidence="1">Uncharacterized protein</fullName>
    </submittedName>
</protein>
<organism evidence="1">
    <name type="scientific">viral metagenome</name>
    <dbReference type="NCBI Taxonomy" id="1070528"/>
    <lineage>
        <taxon>unclassified sequences</taxon>
        <taxon>metagenomes</taxon>
        <taxon>organismal metagenomes</taxon>
    </lineage>
</organism>
<dbReference type="EMBL" id="MT143934">
    <property type="protein sequence ID" value="QJH92963.1"/>
    <property type="molecule type" value="Genomic_DNA"/>
</dbReference>
<sequence>MSCDFNWYKCSKCGARVHYNIYDVADKNKCLSDKLCQTCCRIKKQMKQVRLDNY</sequence>
<dbReference type="AlphaFoldDB" id="A0A6M3X6W6"/>
<accession>A0A6M3X6W6</accession>